<evidence type="ECO:0000313" key="3">
    <source>
        <dbReference type="Proteomes" id="UP000046947"/>
    </source>
</evidence>
<name>A0A654TQ76_MYCTX</name>
<feature type="region of interest" description="Disordered" evidence="1">
    <location>
        <begin position="111"/>
        <end position="149"/>
    </location>
</feature>
<accession>A0A654TQ76</accession>
<evidence type="ECO:0000256" key="1">
    <source>
        <dbReference type="SAM" id="MobiDB-lite"/>
    </source>
</evidence>
<dbReference type="Proteomes" id="UP000046947">
    <property type="component" value="Unassembled WGS sequence"/>
</dbReference>
<reference evidence="2 3" key="1">
    <citation type="submission" date="2015-03" db="EMBL/GenBank/DDBJ databases">
        <authorList>
            <consortium name="Pathogen Informatics"/>
        </authorList>
    </citation>
    <scope>NUCLEOTIDE SEQUENCE [LARGE SCALE GENOMIC DNA]</scope>
    <source>
        <strain evidence="2 3">H09601792</strain>
    </source>
</reference>
<evidence type="ECO:0000313" key="2">
    <source>
        <dbReference type="EMBL" id="CFE60927.1"/>
    </source>
</evidence>
<feature type="compositionally biased region" description="Pro residues" evidence="1">
    <location>
        <begin position="119"/>
        <end position="135"/>
    </location>
</feature>
<dbReference type="AlphaFoldDB" id="A0A654TQ76"/>
<sequence>MASAKTVSPSKGVCAGRMVRANPSWAAIAMRRQAAGLSAASHAITPIVVLNGVLKAPSGDDNCASAAICSAGGALNANSPTRSAIHGKPVAGSTTLPAAFTTARTPTVTPDCRVADAVPTPPLSAPARAPTPTPTVPTATSTPAAAQAE</sequence>
<organism evidence="2 3">
    <name type="scientific">Mycobacterium tuberculosis</name>
    <dbReference type="NCBI Taxonomy" id="1773"/>
    <lineage>
        <taxon>Bacteria</taxon>
        <taxon>Bacillati</taxon>
        <taxon>Actinomycetota</taxon>
        <taxon>Actinomycetes</taxon>
        <taxon>Mycobacteriales</taxon>
        <taxon>Mycobacteriaceae</taxon>
        <taxon>Mycobacterium</taxon>
        <taxon>Mycobacterium tuberculosis complex</taxon>
    </lineage>
</organism>
<feature type="compositionally biased region" description="Low complexity" evidence="1">
    <location>
        <begin position="136"/>
        <end position="149"/>
    </location>
</feature>
<protein>
    <submittedName>
        <fullName evidence="2">Uncharacterized protein</fullName>
    </submittedName>
</protein>
<dbReference type="EMBL" id="CFOH01000555">
    <property type="protein sequence ID" value="CFE60927.1"/>
    <property type="molecule type" value="Genomic_DNA"/>
</dbReference>
<gene>
    <name evidence="2" type="ORF">ERS007688_02922</name>
</gene>
<proteinExistence type="predicted"/>